<protein>
    <submittedName>
        <fullName evidence="3">Putative hydrolase</fullName>
    </submittedName>
</protein>
<organism evidence="3 4">
    <name type="scientific">Urbifossiella limnaea</name>
    <dbReference type="NCBI Taxonomy" id="2528023"/>
    <lineage>
        <taxon>Bacteria</taxon>
        <taxon>Pseudomonadati</taxon>
        <taxon>Planctomycetota</taxon>
        <taxon>Planctomycetia</taxon>
        <taxon>Gemmatales</taxon>
        <taxon>Gemmataceae</taxon>
        <taxon>Urbifossiella</taxon>
    </lineage>
</organism>
<evidence type="ECO:0000256" key="1">
    <source>
        <dbReference type="ARBA" id="ARBA00022729"/>
    </source>
</evidence>
<keyword evidence="4" id="KW-1185">Reference proteome</keyword>
<accession>A0A517XYJ8</accession>
<keyword evidence="3" id="KW-0378">Hydrolase</keyword>
<feature type="domain" description="Phospholipase/carboxylesterase/thioesterase" evidence="2">
    <location>
        <begin position="47"/>
        <end position="233"/>
    </location>
</feature>
<dbReference type="PANTHER" id="PTHR43037">
    <property type="entry name" value="UNNAMED PRODUCT-RELATED"/>
    <property type="match status" value="1"/>
</dbReference>
<proteinExistence type="predicted"/>
<dbReference type="Proteomes" id="UP000319576">
    <property type="component" value="Chromosome"/>
</dbReference>
<evidence type="ECO:0000313" key="3">
    <source>
        <dbReference type="EMBL" id="QDU22579.1"/>
    </source>
</evidence>
<evidence type="ECO:0000313" key="4">
    <source>
        <dbReference type="Proteomes" id="UP000319576"/>
    </source>
</evidence>
<dbReference type="InterPro" id="IPR029058">
    <property type="entry name" value="AB_hydrolase_fold"/>
</dbReference>
<evidence type="ECO:0000259" key="2">
    <source>
        <dbReference type="Pfam" id="PF02230"/>
    </source>
</evidence>
<dbReference type="PANTHER" id="PTHR43037:SF1">
    <property type="entry name" value="BLL1128 PROTEIN"/>
    <property type="match status" value="1"/>
</dbReference>
<dbReference type="SUPFAM" id="SSF53474">
    <property type="entry name" value="alpha/beta-Hydrolases"/>
    <property type="match status" value="1"/>
</dbReference>
<reference evidence="3 4" key="1">
    <citation type="submission" date="2019-02" db="EMBL/GenBank/DDBJ databases">
        <title>Deep-cultivation of Planctomycetes and their phenomic and genomic characterization uncovers novel biology.</title>
        <authorList>
            <person name="Wiegand S."/>
            <person name="Jogler M."/>
            <person name="Boedeker C."/>
            <person name="Pinto D."/>
            <person name="Vollmers J."/>
            <person name="Rivas-Marin E."/>
            <person name="Kohn T."/>
            <person name="Peeters S.H."/>
            <person name="Heuer A."/>
            <person name="Rast P."/>
            <person name="Oberbeckmann S."/>
            <person name="Bunk B."/>
            <person name="Jeske O."/>
            <person name="Meyerdierks A."/>
            <person name="Storesund J.E."/>
            <person name="Kallscheuer N."/>
            <person name="Luecker S."/>
            <person name="Lage O.M."/>
            <person name="Pohl T."/>
            <person name="Merkel B.J."/>
            <person name="Hornburger P."/>
            <person name="Mueller R.-W."/>
            <person name="Bruemmer F."/>
            <person name="Labrenz M."/>
            <person name="Spormann A.M."/>
            <person name="Op den Camp H."/>
            <person name="Overmann J."/>
            <person name="Amann R."/>
            <person name="Jetten M.S.M."/>
            <person name="Mascher T."/>
            <person name="Medema M.H."/>
            <person name="Devos D.P."/>
            <person name="Kaster A.-K."/>
            <person name="Ovreas L."/>
            <person name="Rohde M."/>
            <person name="Galperin M.Y."/>
            <person name="Jogler C."/>
        </authorList>
    </citation>
    <scope>NUCLEOTIDE SEQUENCE [LARGE SCALE GENOMIC DNA]</scope>
    <source>
        <strain evidence="3 4">ETA_A1</strain>
    </source>
</reference>
<dbReference type="EMBL" id="CP036273">
    <property type="protein sequence ID" value="QDU22579.1"/>
    <property type="molecule type" value="Genomic_DNA"/>
</dbReference>
<sequence length="251" mass="26920">MTPAVLMLALATPGQPAEPEAKTFTAPGGKALPYRLIRPAGVEPGKKYPLVLVLHGAGERGSDNTKQLIHVWEKGTGPLGRAEVKEAKAFALLPQCPDGKQWVNVPWAKGSYTSPAVSEPLDLALQLVDASLKELPIDPDRVYVMGLSMGGYGTFDAIQRRPGLFAAAVPVCGAMDVSKSKDVAKVAVWAFHGDKDTVVPPSGSREAVAALRAAGAQPRYTEYPGVGHNSWAPAFRERELWTWVFAQRRGK</sequence>
<keyword evidence="1" id="KW-0732">Signal</keyword>
<dbReference type="OrthoDB" id="9764953at2"/>
<dbReference type="KEGG" id="uli:ETAA1_45620"/>
<dbReference type="InterPro" id="IPR050955">
    <property type="entry name" value="Plant_Biomass_Hydrol_Est"/>
</dbReference>
<dbReference type="GO" id="GO:0016787">
    <property type="term" value="F:hydrolase activity"/>
    <property type="evidence" value="ECO:0007669"/>
    <property type="project" value="UniProtKB-KW"/>
</dbReference>
<dbReference type="Pfam" id="PF02230">
    <property type="entry name" value="Abhydrolase_2"/>
    <property type="match status" value="1"/>
</dbReference>
<name>A0A517XYJ8_9BACT</name>
<dbReference type="Gene3D" id="3.40.50.1820">
    <property type="entry name" value="alpha/beta hydrolase"/>
    <property type="match status" value="1"/>
</dbReference>
<dbReference type="RefSeq" id="WP_145242434.1">
    <property type="nucleotide sequence ID" value="NZ_CP036273.1"/>
</dbReference>
<dbReference type="InterPro" id="IPR003140">
    <property type="entry name" value="PLipase/COase/thioEstase"/>
</dbReference>
<gene>
    <name evidence="3" type="ORF">ETAA1_45620</name>
</gene>
<dbReference type="AlphaFoldDB" id="A0A517XYJ8"/>